<dbReference type="InterPro" id="IPR036390">
    <property type="entry name" value="WH_DNA-bd_sf"/>
</dbReference>
<dbReference type="InterPro" id="IPR000485">
    <property type="entry name" value="AsnC-type_HTH_dom"/>
</dbReference>
<dbReference type="Proteomes" id="UP000253868">
    <property type="component" value="Chromosome"/>
</dbReference>
<dbReference type="GO" id="GO:0043200">
    <property type="term" value="P:response to amino acid"/>
    <property type="evidence" value="ECO:0007669"/>
    <property type="project" value="TreeGrafter"/>
</dbReference>
<keyword evidence="3" id="KW-0804">Transcription</keyword>
<dbReference type="PROSITE" id="PS50956">
    <property type="entry name" value="HTH_ASNC_2"/>
    <property type="match status" value="1"/>
</dbReference>
<dbReference type="PANTHER" id="PTHR30154">
    <property type="entry name" value="LEUCINE-RESPONSIVE REGULATORY PROTEIN"/>
    <property type="match status" value="1"/>
</dbReference>
<keyword evidence="1" id="KW-0805">Transcription regulation</keyword>
<keyword evidence="6" id="KW-1185">Reference proteome</keyword>
<dbReference type="OrthoDB" id="166264at2"/>
<evidence type="ECO:0000313" key="6">
    <source>
        <dbReference type="Proteomes" id="UP000253868"/>
    </source>
</evidence>
<name>A0A345HYU2_9ACTN</name>
<sequence length="149" mass="16678">MDTIDEKIISELVRNARISHAELGHRVSLSRNAVRQRVERLERQGHIAGYTLARPTGTAGEDLVCAHVLVYRQDRMRGGEVLAAIKRIPEVVSCDVLSGEFDLLVSLEAHSLERVRGIWEDMAQMPGVRDTVTALTLSRIVNRPRRTAT</sequence>
<dbReference type="EMBL" id="CP031194">
    <property type="protein sequence ID" value="AXG81866.1"/>
    <property type="molecule type" value="Genomic_DNA"/>
</dbReference>
<dbReference type="GO" id="GO:0043565">
    <property type="term" value="F:sequence-specific DNA binding"/>
    <property type="evidence" value="ECO:0007669"/>
    <property type="project" value="InterPro"/>
</dbReference>
<dbReference type="InterPro" id="IPR036388">
    <property type="entry name" value="WH-like_DNA-bd_sf"/>
</dbReference>
<dbReference type="GO" id="GO:0005829">
    <property type="term" value="C:cytosol"/>
    <property type="evidence" value="ECO:0007669"/>
    <property type="project" value="TreeGrafter"/>
</dbReference>
<dbReference type="SMART" id="SM00344">
    <property type="entry name" value="HTH_ASNC"/>
    <property type="match status" value="1"/>
</dbReference>
<dbReference type="Gene3D" id="1.10.10.10">
    <property type="entry name" value="Winged helix-like DNA-binding domain superfamily/Winged helix DNA-binding domain"/>
    <property type="match status" value="1"/>
</dbReference>
<evidence type="ECO:0000256" key="2">
    <source>
        <dbReference type="ARBA" id="ARBA00023125"/>
    </source>
</evidence>
<dbReference type="RefSeq" id="WP_114664407.1">
    <property type="nucleotide sequence ID" value="NZ_CP031194.1"/>
</dbReference>
<dbReference type="PANTHER" id="PTHR30154:SF34">
    <property type="entry name" value="TRANSCRIPTIONAL REGULATOR AZLB"/>
    <property type="match status" value="1"/>
</dbReference>
<dbReference type="Gene3D" id="3.30.70.920">
    <property type="match status" value="1"/>
</dbReference>
<evidence type="ECO:0000313" key="5">
    <source>
        <dbReference type="EMBL" id="AXG81866.1"/>
    </source>
</evidence>
<dbReference type="SUPFAM" id="SSF46785">
    <property type="entry name" value="Winged helix' DNA-binding domain"/>
    <property type="match status" value="1"/>
</dbReference>
<evidence type="ECO:0000259" key="4">
    <source>
        <dbReference type="PROSITE" id="PS50956"/>
    </source>
</evidence>
<gene>
    <name evidence="5" type="ORF">DVK44_33695</name>
</gene>
<dbReference type="KEGG" id="spad:DVK44_33695"/>
<dbReference type="PRINTS" id="PR00033">
    <property type="entry name" value="HTHASNC"/>
</dbReference>
<dbReference type="Pfam" id="PF13404">
    <property type="entry name" value="HTH_AsnC-type"/>
    <property type="match status" value="1"/>
</dbReference>
<organism evidence="5 6">
    <name type="scientific">Streptomyces paludis</name>
    <dbReference type="NCBI Taxonomy" id="2282738"/>
    <lineage>
        <taxon>Bacteria</taxon>
        <taxon>Bacillati</taxon>
        <taxon>Actinomycetota</taxon>
        <taxon>Actinomycetes</taxon>
        <taxon>Kitasatosporales</taxon>
        <taxon>Streptomycetaceae</taxon>
        <taxon>Streptomyces</taxon>
    </lineage>
</organism>
<evidence type="ECO:0000256" key="3">
    <source>
        <dbReference type="ARBA" id="ARBA00023163"/>
    </source>
</evidence>
<feature type="domain" description="HTH asnC-type" evidence="4">
    <location>
        <begin position="1"/>
        <end position="51"/>
    </location>
</feature>
<keyword evidence="2" id="KW-0238">DNA-binding</keyword>
<dbReference type="SUPFAM" id="SSF54909">
    <property type="entry name" value="Dimeric alpha+beta barrel"/>
    <property type="match status" value="1"/>
</dbReference>
<dbReference type="InterPro" id="IPR011008">
    <property type="entry name" value="Dimeric_a/b-barrel"/>
</dbReference>
<protein>
    <submittedName>
        <fullName evidence="5">AsnC family transcriptional regulator</fullName>
    </submittedName>
</protein>
<evidence type="ECO:0000256" key="1">
    <source>
        <dbReference type="ARBA" id="ARBA00023015"/>
    </source>
</evidence>
<dbReference type="AlphaFoldDB" id="A0A345HYU2"/>
<reference evidence="6" key="1">
    <citation type="submission" date="2018-07" db="EMBL/GenBank/DDBJ databases">
        <authorList>
            <person name="Zhao J."/>
        </authorList>
    </citation>
    <scope>NUCLEOTIDE SEQUENCE [LARGE SCALE GENOMIC DNA]</scope>
    <source>
        <strain evidence="6">GSSD-12</strain>
    </source>
</reference>
<dbReference type="InterPro" id="IPR019888">
    <property type="entry name" value="Tscrpt_reg_AsnC-like"/>
</dbReference>
<proteinExistence type="predicted"/>
<dbReference type="Pfam" id="PF01037">
    <property type="entry name" value="AsnC_trans_reg"/>
    <property type="match status" value="1"/>
</dbReference>
<accession>A0A345HYU2</accession>
<dbReference type="InterPro" id="IPR019887">
    <property type="entry name" value="Tscrpt_reg_AsnC/Lrp_C"/>
</dbReference>